<dbReference type="GeneID" id="592204"/>
<evidence type="ECO:0000256" key="10">
    <source>
        <dbReference type="ARBA" id="ARBA00023136"/>
    </source>
</evidence>
<dbReference type="FunFam" id="1.20.1740.10:FF:000030">
    <property type="entry name" value="solute carrier family 12 member 8"/>
    <property type="match status" value="1"/>
</dbReference>
<evidence type="ECO:0000256" key="2">
    <source>
        <dbReference type="ARBA" id="ARBA00010593"/>
    </source>
</evidence>
<feature type="region of interest" description="Disordered" evidence="13">
    <location>
        <begin position="498"/>
        <end position="518"/>
    </location>
</feature>
<keyword evidence="5 14" id="KW-0812">Transmembrane</keyword>
<evidence type="ECO:0000256" key="7">
    <source>
        <dbReference type="ARBA" id="ARBA00022958"/>
    </source>
</evidence>
<dbReference type="GO" id="GO:0055075">
    <property type="term" value="P:potassium ion homeostasis"/>
    <property type="evidence" value="ECO:0000318"/>
    <property type="project" value="GO_Central"/>
</dbReference>
<keyword evidence="10 14" id="KW-0472">Membrane</keyword>
<protein>
    <recommendedName>
        <fullName evidence="12">Solute carrier family 12 member 8</fullName>
    </recommendedName>
</protein>
<dbReference type="OrthoDB" id="2020542at2759"/>
<dbReference type="GO" id="GO:1902476">
    <property type="term" value="P:chloride transmembrane transport"/>
    <property type="evidence" value="ECO:0000318"/>
    <property type="project" value="GO_Central"/>
</dbReference>
<evidence type="ECO:0000256" key="12">
    <source>
        <dbReference type="ARBA" id="ARBA00073711"/>
    </source>
</evidence>
<keyword evidence="9" id="KW-0406">Ion transport</keyword>
<evidence type="ECO:0000256" key="9">
    <source>
        <dbReference type="ARBA" id="ARBA00023065"/>
    </source>
</evidence>
<dbReference type="AlphaFoldDB" id="A0A7M7HF96"/>
<feature type="compositionally biased region" description="Basic and acidic residues" evidence="13">
    <location>
        <begin position="770"/>
        <end position="779"/>
    </location>
</feature>
<dbReference type="EnsemblMetazoa" id="XM_011663723">
    <property type="protein sequence ID" value="XP_011662025"/>
    <property type="gene ID" value="LOC592204"/>
</dbReference>
<feature type="compositionally biased region" description="Basic and acidic residues" evidence="13">
    <location>
        <begin position="25"/>
        <end position="38"/>
    </location>
</feature>
<feature type="region of interest" description="Disordered" evidence="13">
    <location>
        <begin position="539"/>
        <end position="559"/>
    </location>
</feature>
<dbReference type="OMA" id="IMFIIQW"/>
<feature type="transmembrane region" description="Helical" evidence="14">
    <location>
        <begin position="607"/>
        <end position="627"/>
    </location>
</feature>
<dbReference type="GO" id="GO:0015379">
    <property type="term" value="F:potassium:chloride symporter activity"/>
    <property type="evidence" value="ECO:0000318"/>
    <property type="project" value="GO_Central"/>
</dbReference>
<dbReference type="Proteomes" id="UP000007110">
    <property type="component" value="Unassembled WGS sequence"/>
</dbReference>
<keyword evidence="17" id="KW-1185">Reference proteome</keyword>
<name>A0A7M7HF96_STRPU</name>
<dbReference type="GO" id="GO:0055064">
    <property type="term" value="P:chloride ion homeostasis"/>
    <property type="evidence" value="ECO:0000318"/>
    <property type="project" value="GO_Central"/>
</dbReference>
<evidence type="ECO:0000256" key="6">
    <source>
        <dbReference type="ARBA" id="ARBA00022847"/>
    </source>
</evidence>
<keyword evidence="7" id="KW-0630">Potassium</keyword>
<sequence>MADDFLTGEGAQLVGDPSPASDQGGKAEKKEVDWGRFGLSDESHAKSYTENTLTGYGGDGGYQQGEGGQKIQELFDEQQAGQSSHSQTPWWKANFFVREPVLFGTWDGVFTSCMINIFGVVIFLRTGWMVGNAGVGLSILIILMTVAVALVSSLAAIGVCERCKMQSGGIYFLLSHVLGARMGATLGILYSFGQTVACSLYCTGFGESVAKTFGWQNAWAVRGVGIAVILLLLAINIAGVKWVIKMQLILLAILGVATLDFLVGTVAHTDAANGFLGYNREAFHNNTGADYKEGENFFTVFGVFFPTATGVMAGINMSGDLRDAQKSIPKGTLSALGVTTVLYLLFAILLGATCMRDALQDDYMIAETVSLVGFLWLLGLYISSLSSCLGGLYGAPRILQCIANENVIPIIKVLGHGKGPNKEPIIAQLLVCFIAILFIFIGQVNYLGPIVTMPFLLSYAGIDYAYFSLAMSFDRVGGDPGKEKDSLLSHVIDKNRQDGNSYGALVNEPDDDDEPNRRDSLTEFKQDIEKAEKAFGVEGEKKELDNEKNASIENGGNGYGGGGGGVVGISDKESLIDSENRGESKGPFSTEITRMPPSWYSRFCNRWVSLIGALISVAIMFAIHWGYALANVCVYLIIYIYIGQANPGVKPGVADFQFFRWIKSLFQRLLRKKPPPPEQMILAPFPEDMGMEESSVNRDNEDFADRRRFHHSSVVAGNNFVEDQPMSAIQALGGESDEEFSVQDNAANLMKSKRNIEILKSAENQPLLVDTEREHKPSM</sequence>
<keyword evidence="6" id="KW-0769">Symport</keyword>
<feature type="transmembrane region" description="Helical" evidence="14">
    <location>
        <begin position="373"/>
        <end position="395"/>
    </location>
</feature>
<dbReference type="Pfam" id="PF00324">
    <property type="entry name" value="AA_permease"/>
    <property type="match status" value="1"/>
</dbReference>
<dbReference type="PANTHER" id="PTHR11827">
    <property type="entry name" value="SOLUTE CARRIER FAMILY 12, CATION COTRANSPORTERS"/>
    <property type="match status" value="1"/>
</dbReference>
<comment type="subcellular location">
    <subcellularLocation>
        <location evidence="1">Membrane</location>
        <topology evidence="1">Multi-pass membrane protein</topology>
    </subcellularLocation>
</comment>
<dbReference type="KEGG" id="spu:592204"/>
<feature type="transmembrane region" description="Helical" evidence="14">
    <location>
        <begin position="450"/>
        <end position="467"/>
    </location>
</feature>
<evidence type="ECO:0000256" key="3">
    <source>
        <dbReference type="ARBA" id="ARBA00022448"/>
    </source>
</evidence>
<dbReference type="Gene3D" id="1.20.1740.10">
    <property type="entry name" value="Amino acid/polyamine transporter I"/>
    <property type="match status" value="1"/>
</dbReference>
<dbReference type="GO" id="GO:0016020">
    <property type="term" value="C:membrane"/>
    <property type="evidence" value="ECO:0007669"/>
    <property type="project" value="UniProtKB-SubCell"/>
</dbReference>
<evidence type="ECO:0000313" key="17">
    <source>
        <dbReference type="Proteomes" id="UP000007110"/>
    </source>
</evidence>
<evidence type="ECO:0000313" key="16">
    <source>
        <dbReference type="EnsemblMetazoa" id="XP_011662025"/>
    </source>
</evidence>
<dbReference type="InParanoid" id="A0A7M7HF96"/>
<keyword evidence="8 14" id="KW-1133">Transmembrane helix</keyword>
<dbReference type="InterPro" id="IPR004841">
    <property type="entry name" value="AA-permease/SLC12A_dom"/>
</dbReference>
<feature type="transmembrane region" description="Helical" evidence="14">
    <location>
        <begin position="213"/>
        <end position="236"/>
    </location>
</feature>
<comment type="similarity">
    <text evidence="2">Belongs to the SLC12A transporter family.</text>
</comment>
<keyword evidence="3" id="KW-0813">Transport</keyword>
<organism evidence="16 17">
    <name type="scientific">Strongylocentrotus purpuratus</name>
    <name type="common">Purple sea urchin</name>
    <dbReference type="NCBI Taxonomy" id="7668"/>
    <lineage>
        <taxon>Eukaryota</taxon>
        <taxon>Metazoa</taxon>
        <taxon>Echinodermata</taxon>
        <taxon>Eleutherozoa</taxon>
        <taxon>Echinozoa</taxon>
        <taxon>Echinoidea</taxon>
        <taxon>Euechinoidea</taxon>
        <taxon>Echinacea</taxon>
        <taxon>Camarodonta</taxon>
        <taxon>Echinidea</taxon>
        <taxon>Strongylocentrotidae</taxon>
        <taxon>Strongylocentrotus</taxon>
    </lineage>
</organism>
<keyword evidence="11" id="KW-0868">Chloride</keyword>
<evidence type="ECO:0000256" key="8">
    <source>
        <dbReference type="ARBA" id="ARBA00022989"/>
    </source>
</evidence>
<feature type="domain" description="Amino acid permease/ SLC12A" evidence="15">
    <location>
        <begin position="109"/>
        <end position="464"/>
    </location>
</feature>
<evidence type="ECO:0000256" key="11">
    <source>
        <dbReference type="ARBA" id="ARBA00023214"/>
    </source>
</evidence>
<dbReference type="InterPro" id="IPR004842">
    <property type="entry name" value="SLC12A_fam"/>
</dbReference>
<feature type="region of interest" description="Disordered" evidence="13">
    <location>
        <begin position="1"/>
        <end position="38"/>
    </location>
</feature>
<dbReference type="CTD" id="84561"/>
<reference evidence="17" key="1">
    <citation type="submission" date="2015-02" db="EMBL/GenBank/DDBJ databases">
        <title>Genome sequencing for Strongylocentrotus purpuratus.</title>
        <authorList>
            <person name="Murali S."/>
            <person name="Liu Y."/>
            <person name="Vee V."/>
            <person name="English A."/>
            <person name="Wang M."/>
            <person name="Skinner E."/>
            <person name="Han Y."/>
            <person name="Muzny D.M."/>
            <person name="Worley K.C."/>
            <person name="Gibbs R.A."/>
        </authorList>
    </citation>
    <scope>NUCLEOTIDE SEQUENCE</scope>
</reference>
<evidence type="ECO:0000256" key="13">
    <source>
        <dbReference type="SAM" id="MobiDB-lite"/>
    </source>
</evidence>
<feature type="compositionally biased region" description="Basic and acidic residues" evidence="13">
    <location>
        <begin position="539"/>
        <end position="550"/>
    </location>
</feature>
<feature type="region of interest" description="Disordered" evidence="13">
    <location>
        <begin position="760"/>
        <end position="779"/>
    </location>
</feature>
<evidence type="ECO:0000256" key="5">
    <source>
        <dbReference type="ARBA" id="ARBA00022692"/>
    </source>
</evidence>
<keyword evidence="4" id="KW-0633">Potassium transport</keyword>
<feature type="transmembrane region" description="Helical" evidence="14">
    <location>
        <begin position="248"/>
        <end position="267"/>
    </location>
</feature>
<feature type="transmembrane region" description="Helical" evidence="14">
    <location>
        <begin position="331"/>
        <end position="353"/>
    </location>
</feature>
<feature type="transmembrane region" description="Helical" evidence="14">
    <location>
        <begin position="297"/>
        <end position="319"/>
    </location>
</feature>
<feature type="transmembrane region" description="Helical" evidence="14">
    <location>
        <begin position="171"/>
        <end position="193"/>
    </location>
</feature>
<evidence type="ECO:0000256" key="4">
    <source>
        <dbReference type="ARBA" id="ARBA00022538"/>
    </source>
</evidence>
<evidence type="ECO:0000256" key="14">
    <source>
        <dbReference type="SAM" id="Phobius"/>
    </source>
</evidence>
<dbReference type="GO" id="GO:1990573">
    <property type="term" value="P:potassium ion import across plasma membrane"/>
    <property type="evidence" value="ECO:0000318"/>
    <property type="project" value="GO_Central"/>
</dbReference>
<reference evidence="16" key="2">
    <citation type="submission" date="2021-01" db="UniProtKB">
        <authorList>
            <consortium name="EnsemblMetazoa"/>
        </authorList>
    </citation>
    <scope>IDENTIFICATION</scope>
</reference>
<accession>A0A7M7HF96</accession>
<dbReference type="PANTHER" id="PTHR11827:SF6">
    <property type="entry name" value="SOLUTE CARRIER FAMILY 12 MEMBER 8"/>
    <property type="match status" value="1"/>
</dbReference>
<feature type="transmembrane region" description="Helical" evidence="14">
    <location>
        <begin position="425"/>
        <end position="444"/>
    </location>
</feature>
<feature type="transmembrane region" description="Helical" evidence="14">
    <location>
        <begin position="136"/>
        <end position="159"/>
    </location>
</feature>
<proteinExistence type="inferred from homology"/>
<feature type="transmembrane region" description="Helical" evidence="14">
    <location>
        <begin position="101"/>
        <end position="124"/>
    </location>
</feature>
<dbReference type="RefSeq" id="XP_011662025.2">
    <property type="nucleotide sequence ID" value="XM_011663723.2"/>
</dbReference>
<evidence type="ECO:0000256" key="1">
    <source>
        <dbReference type="ARBA" id="ARBA00004141"/>
    </source>
</evidence>
<evidence type="ECO:0000259" key="15">
    <source>
        <dbReference type="Pfam" id="PF00324"/>
    </source>
</evidence>
<dbReference type="GO" id="GO:0006884">
    <property type="term" value="P:cell volume homeostasis"/>
    <property type="evidence" value="ECO:0000318"/>
    <property type="project" value="GO_Central"/>
</dbReference>